<organism evidence="6 7">
    <name type="scientific">Labrys okinawensis</name>
    <dbReference type="NCBI Taxonomy" id="346911"/>
    <lineage>
        <taxon>Bacteria</taxon>
        <taxon>Pseudomonadati</taxon>
        <taxon>Pseudomonadota</taxon>
        <taxon>Alphaproteobacteria</taxon>
        <taxon>Hyphomicrobiales</taxon>
        <taxon>Xanthobacteraceae</taxon>
        <taxon>Labrys</taxon>
    </lineage>
</organism>
<evidence type="ECO:0000259" key="4">
    <source>
        <dbReference type="Pfam" id="PF21250"/>
    </source>
</evidence>
<sequence length="1101" mass="119201">MADGSTRQFSIPREKDLQLRTIRNTGGLSVSFLENGTVFSIDHDDGKDRITLNQVLGSPVHGGIGRLYLRAGGANPFVQELVGPGAKGLFAAGGSSAVWQGEAGGIAYRVRLALHPSEALWFWQAELSGSGPARSCDLVLIQDVGLGSRGFLMNSEAYVSQYLDHHVETHETLGPVLMSRQNLSQGGKFPWLAQGCASGAKGFATDAIQVLGPDYRMTGVFAVPFGTDLPSQRRQHEVGCIALQSNAATVGQDARAEITFFGLLSRDHPAASGPADLPVAAAAAVRAGEAGTDMPSPAGTARSLVQDAAPLAALPLEAGEIAALYPERRAEETRNGTLLSFFVPEGEQNRHVVLAAKEAQVPRRHGALLRSGASMRLDDATLCSTAWMHGVFGAQLTIGNTSFHKLFSVSRDPYNITRGSGLRILVDLGGGWELLAVPSAFDIGLSDARWIYRLPERTITVRAVAAGDAPAMQWRVTVDGAPCRFLVFGHVVMGERDYEQTGTVTIDVSAKRISLTPGSDWLWGQTYKEAAYHLVTSTPAAVEAMGGDELIYQDGRPRGGAYVALRSHATNELVFAVTGSMTSAAEGERLAARFAAGPDAESLLAPARRFWSLLTRDLSLKGSGPDVEAQNLFLPWLAHDAMMHLTVPHGLEQYTGAAWGTRDVCQGPVELMLALEHDAEVRHILLTLFGEQSQNRGDWPQWFMLDPYPYIRAGDSHGDVIVWPLKALCDYVEATGDLTVLEAQAPWRDDKNAATAARSTLAAHVDKLLATVSASFIPGTHLVRYGEGDWNDSLQPADPHLRDWMVSSWTVALLYEQIVRYSSILKRRGETARSVELSDLAARMRGDFNQHLVRDGVVAGYGLFDPEIFGAAEAAPTGTDIAPVDAKQGGVELLLHPSDTRTGLSYSLISMTQPIIGGLFTHDQARRHLKLIEEHLLLPDGAHLMNRPVVYNGGPEKLFRRAESSSFFGREIGLMYVHAHLRYCEALAKHGEAQKVWDGLALINPIAVTQRLPNASLRQRNTYFSSSDAAFPDRYVASAEWGRVRAGTVDVDGGWRIYSSGPGLYTRAIVEQVLGKRRHFGVREENPLAVAALEGSRSNLA</sequence>
<keyword evidence="1" id="KW-0328">Glycosyltransferase</keyword>
<comment type="caution">
    <text evidence="6">The sequence shown here is derived from an EMBL/GenBank/DDBJ whole genome shotgun (WGS) entry which is preliminary data.</text>
</comment>
<keyword evidence="2" id="KW-0808">Transferase</keyword>
<evidence type="ECO:0000313" key="6">
    <source>
        <dbReference type="EMBL" id="PRH88514.1"/>
    </source>
</evidence>
<proteinExistence type="predicted"/>
<dbReference type="InterPro" id="IPR012341">
    <property type="entry name" value="6hp_glycosidase-like_sf"/>
</dbReference>
<evidence type="ECO:0000313" key="7">
    <source>
        <dbReference type="Proteomes" id="UP000237682"/>
    </source>
</evidence>
<feature type="domain" description="Glycoside phosphorylase super sandwich" evidence="4">
    <location>
        <begin position="325"/>
        <end position="575"/>
    </location>
</feature>
<dbReference type="PANTHER" id="PTHR37469">
    <property type="entry name" value="CELLOBIONIC ACID PHOSPHORYLASE-RELATED"/>
    <property type="match status" value="1"/>
</dbReference>
<evidence type="ECO:0000256" key="2">
    <source>
        <dbReference type="ARBA" id="ARBA00022679"/>
    </source>
</evidence>
<dbReference type="InterPro" id="IPR053831">
    <property type="entry name" value="SOGP_N"/>
</dbReference>
<dbReference type="GO" id="GO:0005975">
    <property type="term" value="P:carbohydrate metabolic process"/>
    <property type="evidence" value="ECO:0007669"/>
    <property type="project" value="InterPro"/>
</dbReference>
<name>A0A2S9QGP9_9HYPH</name>
<dbReference type="InterPro" id="IPR033432">
    <property type="entry name" value="GH94_catalytic"/>
</dbReference>
<accession>A0A2S9QGP9</accession>
<protein>
    <submittedName>
        <fullName evidence="6">Cellobiose phosphorylase</fullName>
    </submittedName>
</protein>
<evidence type="ECO:0000256" key="1">
    <source>
        <dbReference type="ARBA" id="ARBA00022676"/>
    </source>
</evidence>
<dbReference type="GO" id="GO:0016757">
    <property type="term" value="F:glycosyltransferase activity"/>
    <property type="evidence" value="ECO:0007669"/>
    <property type="project" value="UniProtKB-KW"/>
</dbReference>
<dbReference type="InterPro" id="IPR052047">
    <property type="entry name" value="GH94_Enzymes"/>
</dbReference>
<dbReference type="Pfam" id="PF17167">
    <property type="entry name" value="Glyco_hydro_94"/>
    <property type="match status" value="1"/>
</dbReference>
<dbReference type="OrthoDB" id="9769991at2"/>
<dbReference type="PANTHER" id="PTHR37469:SF2">
    <property type="entry name" value="CELLOBIONIC ACID PHOSPHORYLASE"/>
    <property type="match status" value="1"/>
</dbReference>
<dbReference type="Proteomes" id="UP000237682">
    <property type="component" value="Unassembled WGS sequence"/>
</dbReference>
<dbReference type="Pfam" id="PF21958">
    <property type="entry name" value="SOGP_N"/>
    <property type="match status" value="1"/>
</dbReference>
<dbReference type="SUPFAM" id="SSF48208">
    <property type="entry name" value="Six-hairpin glycosidases"/>
    <property type="match status" value="1"/>
</dbReference>
<dbReference type="Gene3D" id="1.50.10.10">
    <property type="match status" value="1"/>
</dbReference>
<dbReference type="InterPro" id="IPR048771">
    <property type="entry name" value="SOGP_2nd"/>
</dbReference>
<feature type="domain" description="SOGP N-terminal" evidence="5">
    <location>
        <begin position="31"/>
        <end position="262"/>
    </location>
</feature>
<keyword evidence="7" id="KW-1185">Reference proteome</keyword>
<reference evidence="6 7" key="1">
    <citation type="submission" date="2018-02" db="EMBL/GenBank/DDBJ databases">
        <title>Whole genome sequencing of endophytic bacterium.</title>
        <authorList>
            <person name="Eedara R."/>
            <person name="Podile A.R."/>
        </authorList>
    </citation>
    <scope>NUCLEOTIDE SEQUENCE [LARGE SCALE GENOMIC DNA]</scope>
    <source>
        <strain evidence="6 7">RP1T</strain>
    </source>
</reference>
<evidence type="ECO:0000259" key="3">
    <source>
        <dbReference type="Pfam" id="PF17167"/>
    </source>
</evidence>
<dbReference type="EMBL" id="PUEJ01000002">
    <property type="protein sequence ID" value="PRH88514.1"/>
    <property type="molecule type" value="Genomic_DNA"/>
</dbReference>
<gene>
    <name evidence="6" type="ORF">C5L14_04525</name>
</gene>
<dbReference type="InterPro" id="IPR008928">
    <property type="entry name" value="6-hairpin_glycosidase_sf"/>
</dbReference>
<dbReference type="RefSeq" id="WP_105860865.1">
    <property type="nucleotide sequence ID" value="NZ_PUEJ01000002.1"/>
</dbReference>
<feature type="domain" description="Glycosyl hydrolase 94 catalytic" evidence="3">
    <location>
        <begin position="718"/>
        <end position="852"/>
    </location>
</feature>
<dbReference type="AlphaFoldDB" id="A0A2S9QGP9"/>
<evidence type="ECO:0000259" key="5">
    <source>
        <dbReference type="Pfam" id="PF21958"/>
    </source>
</evidence>
<dbReference type="Pfam" id="PF21250">
    <property type="entry name" value="SOGP_2nd"/>
    <property type="match status" value="1"/>
</dbReference>